<keyword evidence="11" id="KW-1185">Reference proteome</keyword>
<dbReference type="OMA" id="GRTMAIY"/>
<evidence type="ECO:0000256" key="2">
    <source>
        <dbReference type="ARBA" id="ARBA00022448"/>
    </source>
</evidence>
<evidence type="ECO:0000256" key="7">
    <source>
        <dbReference type="SAM" id="MobiDB-lite"/>
    </source>
</evidence>
<dbReference type="InterPro" id="IPR036259">
    <property type="entry name" value="MFS_trans_sf"/>
</dbReference>
<evidence type="ECO:0000313" key="11">
    <source>
        <dbReference type="Proteomes" id="UP000001876"/>
    </source>
</evidence>
<feature type="transmembrane region" description="Helical" evidence="8">
    <location>
        <begin position="250"/>
        <end position="269"/>
    </location>
</feature>
<feature type="region of interest" description="Disordered" evidence="7">
    <location>
        <begin position="371"/>
        <end position="404"/>
    </location>
</feature>
<keyword evidence="5 8" id="KW-1133">Transmembrane helix</keyword>
<organism evidence="11">
    <name type="scientific">Micromonas pusilla (strain CCMP1545)</name>
    <name type="common">Picoplanktonic green alga</name>
    <dbReference type="NCBI Taxonomy" id="564608"/>
    <lineage>
        <taxon>Eukaryota</taxon>
        <taxon>Viridiplantae</taxon>
        <taxon>Chlorophyta</taxon>
        <taxon>Mamiellophyceae</taxon>
        <taxon>Mamiellales</taxon>
        <taxon>Mamiellaceae</taxon>
        <taxon>Micromonas</taxon>
    </lineage>
</organism>
<feature type="compositionally biased region" description="Low complexity" evidence="7">
    <location>
        <begin position="1"/>
        <end position="18"/>
    </location>
</feature>
<dbReference type="STRING" id="564608.C1N129"/>
<feature type="compositionally biased region" description="Low complexity" evidence="7">
    <location>
        <begin position="371"/>
        <end position="388"/>
    </location>
</feature>
<feature type="compositionally biased region" description="Low complexity" evidence="7">
    <location>
        <begin position="78"/>
        <end position="103"/>
    </location>
</feature>
<evidence type="ECO:0000256" key="5">
    <source>
        <dbReference type="ARBA" id="ARBA00022989"/>
    </source>
</evidence>
<dbReference type="Pfam" id="PF07690">
    <property type="entry name" value="MFS_1"/>
    <property type="match status" value="2"/>
</dbReference>
<dbReference type="eggNOG" id="ENOG502S4IK">
    <property type="taxonomic scope" value="Eukaryota"/>
</dbReference>
<comment type="subcellular location">
    <subcellularLocation>
        <location evidence="1">Cell membrane</location>
        <topology evidence="1">Multi-pass membrane protein</topology>
    </subcellularLocation>
</comment>
<feature type="transmembrane region" description="Helical" evidence="8">
    <location>
        <begin position="320"/>
        <end position="338"/>
    </location>
</feature>
<dbReference type="InterPro" id="IPR011701">
    <property type="entry name" value="MFS"/>
</dbReference>
<evidence type="ECO:0000256" key="6">
    <source>
        <dbReference type="ARBA" id="ARBA00023136"/>
    </source>
</evidence>
<keyword evidence="3" id="KW-1003">Cell membrane</keyword>
<dbReference type="RefSeq" id="XP_003061737.1">
    <property type="nucleotide sequence ID" value="XM_003061691.1"/>
</dbReference>
<dbReference type="AlphaFoldDB" id="C1N129"/>
<evidence type="ECO:0000259" key="9">
    <source>
        <dbReference type="PROSITE" id="PS50850"/>
    </source>
</evidence>
<protein>
    <submittedName>
        <fullName evidence="10">Major facilitator superfamily</fullName>
    </submittedName>
</protein>
<dbReference type="OrthoDB" id="10262656at2759"/>
<keyword evidence="4 8" id="KW-0812">Transmembrane</keyword>
<evidence type="ECO:0000256" key="4">
    <source>
        <dbReference type="ARBA" id="ARBA00022692"/>
    </source>
</evidence>
<evidence type="ECO:0000256" key="3">
    <source>
        <dbReference type="ARBA" id="ARBA00022475"/>
    </source>
</evidence>
<feature type="transmembrane region" description="Helical" evidence="8">
    <location>
        <begin position="483"/>
        <end position="502"/>
    </location>
</feature>
<name>C1N129_MICPC</name>
<sequence>MSAATRRALASLAESAANRARRPRARWTASALAEAEGAADERTRRRDERLQMIDAMRHHHRRPRQEQHQPRRRRHRWSSSPRSTRATAGFSASAASGAAAGASPSPPKDDDDDDERSASSSRSSSSSSSSSSTTSTTTTPAESPRRWWDLLGVVRQSPHVASVALTTGLLMAGHSCVAPVLPLFANEFGASMTQVGMSLSAFAVARLALNVPAGAFADARGRRPLIVAGPVITGMGMLGSAFAGSLPELFAWRFVSGAGSAVYAAGAQARFRPAFLIDASSPSTRARTLGVNQAATLLGAAIGPVLGGVTVGAFDLGCRSPFVFVGGLCGVAAAHAWWSVPETLPSARASDEVVSDVASVGRTVGAATAAGASTSDHVDATSDSLSDTLSDEDEREREREREDDAAAVKTLLSSKDFLAVSGLNAALFFSGAGGRATLLPLVAATEHGYTPHGVGLMFAAMAATQLAGVAPAAYLADKTPSRAAVILPGVLASSAAVTAVATTKDANVFAAACVAWAASHALMGPAPAAFAADVAPKRARGTAIGAFRSCGDVGLMIGPVALGAIADASDAGVALAVNAVGLAAAGVAFKATARDCSAAKK</sequence>
<gene>
    <name evidence="10" type="ORF">MICPUCDRAFT_51240</name>
</gene>
<dbReference type="Proteomes" id="UP000001876">
    <property type="component" value="Unassembled WGS sequence"/>
</dbReference>
<feature type="compositionally biased region" description="Basic and acidic residues" evidence="7">
    <location>
        <begin position="39"/>
        <end position="51"/>
    </location>
</feature>
<feature type="compositionally biased region" description="Low complexity" evidence="7">
    <location>
        <begin position="26"/>
        <end position="36"/>
    </location>
</feature>
<dbReference type="InterPro" id="IPR020846">
    <property type="entry name" value="MFS_dom"/>
</dbReference>
<feature type="transmembrane region" description="Helical" evidence="8">
    <location>
        <begin position="417"/>
        <end position="434"/>
    </location>
</feature>
<keyword evidence="6 8" id="KW-0472">Membrane</keyword>
<dbReference type="KEGG" id="mpp:MICPUCDRAFT_51240"/>
<dbReference type="GO" id="GO:0005886">
    <property type="term" value="C:plasma membrane"/>
    <property type="evidence" value="ECO:0007669"/>
    <property type="project" value="UniProtKB-SubCell"/>
</dbReference>
<feature type="region of interest" description="Disordered" evidence="7">
    <location>
        <begin position="1"/>
        <end position="142"/>
    </location>
</feature>
<dbReference type="CDD" id="cd17325">
    <property type="entry name" value="MFS_MdtG_SLC18_like"/>
    <property type="match status" value="1"/>
</dbReference>
<feature type="transmembrane region" description="Helical" evidence="8">
    <location>
        <begin position="454"/>
        <end position="476"/>
    </location>
</feature>
<feature type="transmembrane region" description="Helical" evidence="8">
    <location>
        <begin position="224"/>
        <end position="244"/>
    </location>
</feature>
<dbReference type="SUPFAM" id="SSF103473">
    <property type="entry name" value="MFS general substrate transporter"/>
    <property type="match status" value="1"/>
</dbReference>
<dbReference type="PANTHER" id="PTHR23517">
    <property type="entry name" value="RESISTANCE PROTEIN MDTM, PUTATIVE-RELATED-RELATED"/>
    <property type="match status" value="1"/>
</dbReference>
<dbReference type="EMBL" id="GG663744">
    <property type="protein sequence ID" value="EEH54367.1"/>
    <property type="molecule type" value="Genomic_DNA"/>
</dbReference>
<feature type="domain" description="Major facilitator superfamily (MFS) profile" evidence="9">
    <location>
        <begin position="159"/>
        <end position="596"/>
    </location>
</feature>
<dbReference type="GeneID" id="9686939"/>
<feature type="transmembrane region" description="Helical" evidence="8">
    <location>
        <begin position="290"/>
        <end position="314"/>
    </location>
</feature>
<feature type="compositionally biased region" description="Low complexity" evidence="7">
    <location>
        <begin position="118"/>
        <end position="142"/>
    </location>
</feature>
<evidence type="ECO:0000313" key="10">
    <source>
        <dbReference type="EMBL" id="EEH54367.1"/>
    </source>
</evidence>
<feature type="transmembrane region" description="Helical" evidence="8">
    <location>
        <begin position="197"/>
        <end position="217"/>
    </location>
</feature>
<proteinExistence type="predicted"/>
<evidence type="ECO:0000256" key="8">
    <source>
        <dbReference type="SAM" id="Phobius"/>
    </source>
</evidence>
<evidence type="ECO:0000256" key="1">
    <source>
        <dbReference type="ARBA" id="ARBA00004651"/>
    </source>
</evidence>
<dbReference type="GO" id="GO:0022857">
    <property type="term" value="F:transmembrane transporter activity"/>
    <property type="evidence" value="ECO:0007669"/>
    <property type="project" value="InterPro"/>
</dbReference>
<dbReference type="InterPro" id="IPR050171">
    <property type="entry name" value="MFS_Transporters"/>
</dbReference>
<reference evidence="10 11" key="1">
    <citation type="journal article" date="2009" name="Science">
        <title>Green evolution and dynamic adaptations revealed by genomes of the marine picoeukaryotes Micromonas.</title>
        <authorList>
            <person name="Worden A.Z."/>
            <person name="Lee J.H."/>
            <person name="Mock T."/>
            <person name="Rouze P."/>
            <person name="Simmons M.P."/>
            <person name="Aerts A.L."/>
            <person name="Allen A.E."/>
            <person name="Cuvelier M.L."/>
            <person name="Derelle E."/>
            <person name="Everett M.V."/>
            <person name="Foulon E."/>
            <person name="Grimwood J."/>
            <person name="Gundlach H."/>
            <person name="Henrissat B."/>
            <person name="Napoli C."/>
            <person name="McDonald S.M."/>
            <person name="Parker M.S."/>
            <person name="Rombauts S."/>
            <person name="Salamov A."/>
            <person name="Von Dassow P."/>
            <person name="Badger J.H."/>
            <person name="Coutinho P.M."/>
            <person name="Demir E."/>
            <person name="Dubchak I."/>
            <person name="Gentemann C."/>
            <person name="Eikrem W."/>
            <person name="Gready J.E."/>
            <person name="John U."/>
            <person name="Lanier W."/>
            <person name="Lindquist E.A."/>
            <person name="Lucas S."/>
            <person name="Mayer K.F."/>
            <person name="Moreau H."/>
            <person name="Not F."/>
            <person name="Otillar R."/>
            <person name="Panaud O."/>
            <person name="Pangilinan J."/>
            <person name="Paulsen I."/>
            <person name="Piegu B."/>
            <person name="Poliakov A."/>
            <person name="Robbens S."/>
            <person name="Schmutz J."/>
            <person name="Toulza E."/>
            <person name="Wyss T."/>
            <person name="Zelensky A."/>
            <person name="Zhou K."/>
            <person name="Armbrust E.V."/>
            <person name="Bhattacharya D."/>
            <person name="Goodenough U.W."/>
            <person name="Van de Peer Y."/>
            <person name="Grigoriev I.V."/>
        </authorList>
    </citation>
    <scope>NUCLEOTIDE SEQUENCE [LARGE SCALE GENOMIC DNA]</scope>
    <source>
        <strain evidence="10 11">CCMP1545</strain>
    </source>
</reference>
<feature type="transmembrane region" description="Helical" evidence="8">
    <location>
        <begin position="508"/>
        <end position="530"/>
    </location>
</feature>
<dbReference type="Gene3D" id="1.20.1250.20">
    <property type="entry name" value="MFS general substrate transporter like domains"/>
    <property type="match status" value="1"/>
</dbReference>
<keyword evidence="2" id="KW-0813">Transport</keyword>
<dbReference type="PROSITE" id="PS50850">
    <property type="entry name" value="MFS"/>
    <property type="match status" value="1"/>
</dbReference>
<accession>C1N129</accession>
<feature type="transmembrane region" description="Helical" evidence="8">
    <location>
        <begin position="160"/>
        <end position="185"/>
    </location>
</feature>